<dbReference type="STRING" id="39947.A0A0P0W8S0"/>
<dbReference type="GO" id="GO:0000287">
    <property type="term" value="F:magnesium ion binding"/>
    <property type="evidence" value="ECO:0007669"/>
    <property type="project" value="InterPro"/>
</dbReference>
<feature type="domain" description="Terpene synthase metal-binding" evidence="1">
    <location>
        <begin position="31"/>
        <end position="71"/>
    </location>
</feature>
<gene>
    <name evidence="2" type="ordered locus">Os04g0338600</name>
    <name evidence="2" type="ORF">OSNPB_040338600</name>
</gene>
<reference evidence="2 3" key="2">
    <citation type="journal article" date="2013" name="Plant Cell Physiol.">
        <title>Rice Annotation Project Database (RAP-DB): an integrative and interactive database for rice genomics.</title>
        <authorList>
            <person name="Sakai H."/>
            <person name="Lee S.S."/>
            <person name="Tanaka T."/>
            <person name="Numa H."/>
            <person name="Kim J."/>
            <person name="Kawahara Y."/>
            <person name="Wakimoto H."/>
            <person name="Yang C.C."/>
            <person name="Iwamoto M."/>
            <person name="Abe T."/>
            <person name="Yamada Y."/>
            <person name="Muto A."/>
            <person name="Inokuchi H."/>
            <person name="Ikemura T."/>
            <person name="Matsumoto T."/>
            <person name="Sasaki T."/>
            <person name="Itoh T."/>
        </authorList>
    </citation>
    <scope>NUCLEOTIDE SEQUENCE [LARGE SCALE GENOMIC DNA]</scope>
    <source>
        <strain evidence="3">cv. Nipponbare</strain>
    </source>
</reference>
<dbReference type="GO" id="GO:0010333">
    <property type="term" value="F:terpene synthase activity"/>
    <property type="evidence" value="ECO:0007669"/>
    <property type="project" value="InterPro"/>
</dbReference>
<accession>A0A0P0W8S0</accession>
<dbReference type="AlphaFoldDB" id="A0A0P0W8S0"/>
<dbReference type="PaxDb" id="39947-A0A0P0W8S0"/>
<reference evidence="2 3" key="3">
    <citation type="journal article" date="2013" name="Rice">
        <title>Improvement of the Oryza sativa Nipponbare reference genome using next generation sequence and optical map data.</title>
        <authorList>
            <person name="Kawahara Y."/>
            <person name="de la Bastide M."/>
            <person name="Hamilton J.P."/>
            <person name="Kanamori H."/>
            <person name="McCombie W.R."/>
            <person name="Ouyang S."/>
            <person name="Schwartz D.C."/>
            <person name="Tanaka T."/>
            <person name="Wu J."/>
            <person name="Zhou S."/>
            <person name="Childs K.L."/>
            <person name="Davidson R.M."/>
            <person name="Lin H."/>
            <person name="Quesada-Ocampo L."/>
            <person name="Vaillancourt B."/>
            <person name="Sakai H."/>
            <person name="Lee S.S."/>
            <person name="Kim J."/>
            <person name="Numa H."/>
            <person name="Itoh T."/>
            <person name="Buell C.R."/>
            <person name="Matsumoto T."/>
        </authorList>
    </citation>
    <scope>NUCLEOTIDE SEQUENCE [LARGE SCALE GENOMIC DNA]</scope>
    <source>
        <strain evidence="3">cv. Nipponbare</strain>
    </source>
</reference>
<evidence type="ECO:0000259" key="1">
    <source>
        <dbReference type="Pfam" id="PF03936"/>
    </source>
</evidence>
<dbReference type="InterPro" id="IPR008949">
    <property type="entry name" value="Isoprenoid_synthase_dom_sf"/>
</dbReference>
<dbReference type="InParanoid" id="A0A0P0W8S0"/>
<name>A0A0P0W8S0_ORYSJ</name>
<proteinExistence type="predicted"/>
<evidence type="ECO:0000313" key="2">
    <source>
        <dbReference type="EMBL" id="BAS88652.1"/>
    </source>
</evidence>
<organism evidence="2 3">
    <name type="scientific">Oryza sativa subsp. japonica</name>
    <name type="common">Rice</name>
    <dbReference type="NCBI Taxonomy" id="39947"/>
    <lineage>
        <taxon>Eukaryota</taxon>
        <taxon>Viridiplantae</taxon>
        <taxon>Streptophyta</taxon>
        <taxon>Embryophyta</taxon>
        <taxon>Tracheophyta</taxon>
        <taxon>Spermatophyta</taxon>
        <taxon>Magnoliopsida</taxon>
        <taxon>Liliopsida</taxon>
        <taxon>Poales</taxon>
        <taxon>Poaceae</taxon>
        <taxon>BOP clade</taxon>
        <taxon>Oryzoideae</taxon>
        <taxon>Oryzeae</taxon>
        <taxon>Oryzinae</taxon>
        <taxon>Oryza</taxon>
        <taxon>Oryza sativa</taxon>
    </lineage>
</organism>
<protein>
    <submittedName>
        <fullName evidence="2">Os04g0338600 protein</fullName>
    </submittedName>
</protein>
<dbReference type="Gene3D" id="1.10.600.10">
    <property type="entry name" value="Farnesyl Diphosphate Synthase"/>
    <property type="match status" value="1"/>
</dbReference>
<dbReference type="EMBL" id="AP014960">
    <property type="protein sequence ID" value="BAS88652.1"/>
    <property type="molecule type" value="Genomic_DNA"/>
</dbReference>
<evidence type="ECO:0000313" key="3">
    <source>
        <dbReference type="Proteomes" id="UP000059680"/>
    </source>
</evidence>
<dbReference type="Pfam" id="PF03936">
    <property type="entry name" value="Terpene_synth_C"/>
    <property type="match status" value="1"/>
</dbReference>
<dbReference type="Proteomes" id="UP000059680">
    <property type="component" value="Chromosome 4"/>
</dbReference>
<dbReference type="FunCoup" id="A0A0P0W8S0">
    <property type="interactions" value="43"/>
</dbReference>
<sequence length="127" mass="14516">MSTKQSAEWMRERTNKLKEEGAWFLGISSSIGSQNKADMPCAVETYINEHKVTVDVAIAKINELVEDEWKTTNRARIDNQAVLPVAQRLINLTMAIPMFYGYDSDAFTFGEQLREILENLYVKPMPI</sequence>
<reference evidence="3" key="1">
    <citation type="journal article" date="2005" name="Nature">
        <title>The map-based sequence of the rice genome.</title>
        <authorList>
            <consortium name="International rice genome sequencing project (IRGSP)"/>
            <person name="Matsumoto T."/>
            <person name="Wu J."/>
            <person name="Kanamori H."/>
            <person name="Katayose Y."/>
            <person name="Fujisawa M."/>
            <person name="Namiki N."/>
            <person name="Mizuno H."/>
            <person name="Yamamoto K."/>
            <person name="Antonio B.A."/>
            <person name="Baba T."/>
            <person name="Sakata K."/>
            <person name="Nagamura Y."/>
            <person name="Aoki H."/>
            <person name="Arikawa K."/>
            <person name="Arita K."/>
            <person name="Bito T."/>
            <person name="Chiden Y."/>
            <person name="Fujitsuka N."/>
            <person name="Fukunaka R."/>
            <person name="Hamada M."/>
            <person name="Harada C."/>
            <person name="Hayashi A."/>
            <person name="Hijishita S."/>
            <person name="Honda M."/>
            <person name="Hosokawa S."/>
            <person name="Ichikawa Y."/>
            <person name="Idonuma A."/>
            <person name="Iijima M."/>
            <person name="Ikeda M."/>
            <person name="Ikeno M."/>
            <person name="Ito K."/>
            <person name="Ito S."/>
            <person name="Ito T."/>
            <person name="Ito Y."/>
            <person name="Ito Y."/>
            <person name="Iwabuchi A."/>
            <person name="Kamiya K."/>
            <person name="Karasawa W."/>
            <person name="Kurita K."/>
            <person name="Katagiri S."/>
            <person name="Kikuta A."/>
            <person name="Kobayashi H."/>
            <person name="Kobayashi N."/>
            <person name="Machita K."/>
            <person name="Maehara T."/>
            <person name="Masukawa M."/>
            <person name="Mizubayashi T."/>
            <person name="Mukai Y."/>
            <person name="Nagasaki H."/>
            <person name="Nagata Y."/>
            <person name="Naito S."/>
            <person name="Nakashima M."/>
            <person name="Nakama Y."/>
            <person name="Nakamichi Y."/>
            <person name="Nakamura M."/>
            <person name="Meguro A."/>
            <person name="Negishi M."/>
            <person name="Ohta I."/>
            <person name="Ohta T."/>
            <person name="Okamoto M."/>
            <person name="Ono N."/>
            <person name="Saji S."/>
            <person name="Sakaguchi M."/>
            <person name="Sakai K."/>
            <person name="Shibata M."/>
            <person name="Shimokawa T."/>
            <person name="Song J."/>
            <person name="Takazaki Y."/>
            <person name="Terasawa K."/>
            <person name="Tsugane M."/>
            <person name="Tsuji K."/>
            <person name="Ueda S."/>
            <person name="Waki K."/>
            <person name="Yamagata H."/>
            <person name="Yamamoto M."/>
            <person name="Yamamoto S."/>
            <person name="Yamane H."/>
            <person name="Yoshiki S."/>
            <person name="Yoshihara R."/>
            <person name="Yukawa K."/>
            <person name="Zhong H."/>
            <person name="Yano M."/>
            <person name="Yuan Q."/>
            <person name="Ouyang S."/>
            <person name="Liu J."/>
            <person name="Jones K.M."/>
            <person name="Gansberger K."/>
            <person name="Moffat K."/>
            <person name="Hill J."/>
            <person name="Bera J."/>
            <person name="Fadrosh D."/>
            <person name="Jin S."/>
            <person name="Johri S."/>
            <person name="Kim M."/>
            <person name="Overton L."/>
            <person name="Reardon M."/>
            <person name="Tsitrin T."/>
            <person name="Vuong H."/>
            <person name="Weaver B."/>
            <person name="Ciecko A."/>
            <person name="Tallon L."/>
            <person name="Jackson J."/>
            <person name="Pai G."/>
            <person name="Aken S.V."/>
            <person name="Utterback T."/>
            <person name="Reidmuller S."/>
            <person name="Feldblyum T."/>
            <person name="Hsiao J."/>
            <person name="Zismann V."/>
            <person name="Iobst S."/>
            <person name="de Vazeille A.R."/>
            <person name="Buell C.R."/>
            <person name="Ying K."/>
            <person name="Li Y."/>
            <person name="Lu T."/>
            <person name="Huang Y."/>
            <person name="Zhao Q."/>
            <person name="Feng Q."/>
            <person name="Zhang L."/>
            <person name="Zhu J."/>
            <person name="Weng Q."/>
            <person name="Mu J."/>
            <person name="Lu Y."/>
            <person name="Fan D."/>
            <person name="Liu Y."/>
            <person name="Guan J."/>
            <person name="Zhang Y."/>
            <person name="Yu S."/>
            <person name="Liu X."/>
            <person name="Zhang Y."/>
            <person name="Hong G."/>
            <person name="Han B."/>
            <person name="Choisne N."/>
            <person name="Demange N."/>
            <person name="Orjeda G."/>
            <person name="Samain S."/>
            <person name="Cattolico L."/>
            <person name="Pelletier E."/>
            <person name="Couloux A."/>
            <person name="Segurens B."/>
            <person name="Wincker P."/>
            <person name="D'Hont A."/>
            <person name="Scarpelli C."/>
            <person name="Weissenbach J."/>
            <person name="Salanoubat M."/>
            <person name="Quetier F."/>
            <person name="Yu Y."/>
            <person name="Kim H.R."/>
            <person name="Rambo T."/>
            <person name="Currie J."/>
            <person name="Collura K."/>
            <person name="Luo M."/>
            <person name="Yang T."/>
            <person name="Ammiraju J.S.S."/>
            <person name="Engler F."/>
            <person name="Soderlund C."/>
            <person name="Wing R.A."/>
            <person name="Palmer L.E."/>
            <person name="de la Bastide M."/>
            <person name="Spiegel L."/>
            <person name="Nascimento L."/>
            <person name="Zutavern T."/>
            <person name="O'Shaughnessy A."/>
            <person name="Dike S."/>
            <person name="Dedhia N."/>
            <person name="Preston R."/>
            <person name="Balija V."/>
            <person name="McCombie W.R."/>
            <person name="Chow T."/>
            <person name="Chen H."/>
            <person name="Chung M."/>
            <person name="Chen C."/>
            <person name="Shaw J."/>
            <person name="Wu H."/>
            <person name="Hsiao K."/>
            <person name="Chao Y."/>
            <person name="Chu M."/>
            <person name="Cheng C."/>
            <person name="Hour A."/>
            <person name="Lee P."/>
            <person name="Lin S."/>
            <person name="Lin Y."/>
            <person name="Liou J."/>
            <person name="Liu S."/>
            <person name="Hsing Y."/>
            <person name="Raghuvanshi S."/>
            <person name="Mohanty A."/>
            <person name="Bharti A.K."/>
            <person name="Gaur A."/>
            <person name="Gupta V."/>
            <person name="Kumar D."/>
            <person name="Ravi V."/>
            <person name="Vij S."/>
            <person name="Kapur A."/>
            <person name="Khurana P."/>
            <person name="Khurana P."/>
            <person name="Khurana J.P."/>
            <person name="Tyagi A.K."/>
            <person name="Gaikwad K."/>
            <person name="Singh A."/>
            <person name="Dalal V."/>
            <person name="Srivastava S."/>
            <person name="Dixit A."/>
            <person name="Pal A.K."/>
            <person name="Ghazi I.A."/>
            <person name="Yadav M."/>
            <person name="Pandit A."/>
            <person name="Bhargava A."/>
            <person name="Sureshbabu K."/>
            <person name="Batra K."/>
            <person name="Sharma T.R."/>
            <person name="Mohapatra T."/>
            <person name="Singh N.K."/>
            <person name="Messing J."/>
            <person name="Nelson A.B."/>
            <person name="Fuks G."/>
            <person name="Kavchok S."/>
            <person name="Keizer G."/>
            <person name="Linton E."/>
            <person name="Llaca V."/>
            <person name="Song R."/>
            <person name="Tanyolac B."/>
            <person name="Young S."/>
            <person name="Ho-Il K."/>
            <person name="Hahn J.H."/>
            <person name="Sangsakoo G."/>
            <person name="Vanavichit A."/>
            <person name="de Mattos Luiz.A.T."/>
            <person name="Zimmer P.D."/>
            <person name="Malone G."/>
            <person name="Dellagostin O."/>
            <person name="de Oliveira A.C."/>
            <person name="Bevan M."/>
            <person name="Bancroft I."/>
            <person name="Minx P."/>
            <person name="Cordum H."/>
            <person name="Wilson R."/>
            <person name="Cheng Z."/>
            <person name="Jin W."/>
            <person name="Jiang J."/>
            <person name="Leong S.A."/>
            <person name="Iwama H."/>
            <person name="Gojobori T."/>
            <person name="Itoh T."/>
            <person name="Niimura Y."/>
            <person name="Fujii Y."/>
            <person name="Habara T."/>
            <person name="Sakai H."/>
            <person name="Sato Y."/>
            <person name="Wilson G."/>
            <person name="Kumar K."/>
            <person name="McCouch S."/>
            <person name="Juretic N."/>
            <person name="Hoen D."/>
            <person name="Wright S."/>
            <person name="Bruskiewich R."/>
            <person name="Bureau T."/>
            <person name="Miyao A."/>
            <person name="Hirochika H."/>
            <person name="Nishikawa T."/>
            <person name="Kadowaki K."/>
            <person name="Sugiura M."/>
            <person name="Burr B."/>
            <person name="Sasaki T."/>
        </authorList>
    </citation>
    <scope>NUCLEOTIDE SEQUENCE [LARGE SCALE GENOMIC DNA]</scope>
    <source>
        <strain evidence="3">cv. Nipponbare</strain>
    </source>
</reference>
<dbReference type="SUPFAM" id="SSF48576">
    <property type="entry name" value="Terpenoid synthases"/>
    <property type="match status" value="1"/>
</dbReference>
<keyword evidence="3" id="KW-1185">Reference proteome</keyword>
<dbReference type="SMR" id="A0A0P0W8S0"/>
<dbReference type="InterPro" id="IPR005630">
    <property type="entry name" value="Terpene_synthase_metal-bd"/>
</dbReference>